<reference evidence="1" key="1">
    <citation type="journal article" date="2020" name="Stud. Mycol.">
        <title>101 Dothideomycetes genomes: a test case for predicting lifestyles and emergence of pathogens.</title>
        <authorList>
            <person name="Haridas S."/>
            <person name="Albert R."/>
            <person name="Binder M."/>
            <person name="Bloem J."/>
            <person name="Labutti K."/>
            <person name="Salamov A."/>
            <person name="Andreopoulos B."/>
            <person name="Baker S."/>
            <person name="Barry K."/>
            <person name="Bills G."/>
            <person name="Bluhm B."/>
            <person name="Cannon C."/>
            <person name="Castanera R."/>
            <person name="Culley D."/>
            <person name="Daum C."/>
            <person name="Ezra D."/>
            <person name="Gonzalez J."/>
            <person name="Henrissat B."/>
            <person name="Kuo A."/>
            <person name="Liang C."/>
            <person name="Lipzen A."/>
            <person name="Lutzoni F."/>
            <person name="Magnuson J."/>
            <person name="Mondo S."/>
            <person name="Nolan M."/>
            <person name="Ohm R."/>
            <person name="Pangilinan J."/>
            <person name="Park H.-J."/>
            <person name="Ramirez L."/>
            <person name="Alfaro M."/>
            <person name="Sun H."/>
            <person name="Tritt A."/>
            <person name="Yoshinaga Y."/>
            <person name="Zwiers L.-H."/>
            <person name="Turgeon B."/>
            <person name="Goodwin S."/>
            <person name="Spatafora J."/>
            <person name="Crous P."/>
            <person name="Grigoriev I."/>
        </authorList>
    </citation>
    <scope>NUCLEOTIDE SEQUENCE</scope>
    <source>
        <strain evidence="1">ATCC 200398</strain>
    </source>
</reference>
<evidence type="ECO:0000313" key="1">
    <source>
        <dbReference type="EMBL" id="KAF2476284.1"/>
    </source>
</evidence>
<evidence type="ECO:0000313" key="2">
    <source>
        <dbReference type="Proteomes" id="UP000799755"/>
    </source>
</evidence>
<dbReference type="Proteomes" id="UP000799755">
    <property type="component" value="Unassembled WGS sequence"/>
</dbReference>
<dbReference type="EMBL" id="MU003494">
    <property type="protein sequence ID" value="KAF2476284.1"/>
    <property type="molecule type" value="Genomic_DNA"/>
</dbReference>
<organism evidence="1 2">
    <name type="scientific">Lindgomyces ingoldianus</name>
    <dbReference type="NCBI Taxonomy" id="673940"/>
    <lineage>
        <taxon>Eukaryota</taxon>
        <taxon>Fungi</taxon>
        <taxon>Dikarya</taxon>
        <taxon>Ascomycota</taxon>
        <taxon>Pezizomycotina</taxon>
        <taxon>Dothideomycetes</taxon>
        <taxon>Pleosporomycetidae</taxon>
        <taxon>Pleosporales</taxon>
        <taxon>Lindgomycetaceae</taxon>
        <taxon>Lindgomyces</taxon>
    </lineage>
</organism>
<keyword evidence="2" id="KW-1185">Reference proteome</keyword>
<accession>A0ACB6RAE5</accession>
<protein>
    <submittedName>
        <fullName evidence="1">Uncharacterized protein</fullName>
    </submittedName>
</protein>
<comment type="caution">
    <text evidence="1">The sequence shown here is derived from an EMBL/GenBank/DDBJ whole genome shotgun (WGS) entry which is preliminary data.</text>
</comment>
<gene>
    <name evidence="1" type="ORF">BDR25DRAFT_64863</name>
</gene>
<proteinExistence type="predicted"/>
<sequence length="593" mass="65533">MRFPVLPPSWSWRASISILTKCINSYEGPASNGPPQPYLQLEGERPPIANMVLGKLDGYALEVTLTAANSAAQAWYGYDQVLEPASISLTESFLLKDRKGVISGILISSDFINTFPQTKDADIQGITASCFSLGNLVGCLLAAVFGDRLGRKNTLRCGAAVSAIGAVLQFAAATFPMLIVGRVINGFGNGMTSSTCGIYQAESCRGARRGKLSVIVVLHNVIFYMIGSWLTLGCSFSGSGVQWRLPLAIQLVPCFVLVSLLPLLPESPRWLLMHDRTDEAHEALRRYLGKALAHDDPIVTKELMSISGAIEIERRSHISFKQVLLQRDRSGHLKRLLLGCGTQFMQQFGGINALNYYFPVILENNIGMSELMARILTGCNATSYAISSALCFWMIERFGRRSLMMYGAALQFLAYVMVAIAVALLSTAPFEWGAVAITFLFFYYAAFGCTWGMVPWVYQAEVNSLAMRTRGAAAATATNWLFGFVCTQFTPVGIRDIGYRFYIIFACFNLIFIFVVYFLYPETSNRTLEDLDAYFDKDSPHRTIIPIGDRVAKQRSRPAEAIEAEQMRIEAAEMGKDVDASKTHTTHIEHIEP</sequence>
<name>A0ACB6RAE5_9PLEO</name>